<dbReference type="PIRSF" id="PIRSF006078">
    <property type="entry name" value="GlxK"/>
    <property type="match status" value="1"/>
</dbReference>
<dbReference type="EMBL" id="CP141614">
    <property type="protein sequence ID" value="WRP14444.1"/>
    <property type="molecule type" value="Genomic_DNA"/>
</dbReference>
<dbReference type="NCBIfam" id="TIGR00045">
    <property type="entry name" value="glycerate kinase"/>
    <property type="match status" value="1"/>
</dbReference>
<accession>A0ABZ1BP33</accession>
<dbReference type="EC" id="2.7.1.31" evidence="5"/>
<gene>
    <name evidence="5" type="ORF">VLY81_13640</name>
</gene>
<dbReference type="InterPro" id="IPR018197">
    <property type="entry name" value="Glycerate_kinase_RE-like"/>
</dbReference>
<reference evidence="6" key="1">
    <citation type="submission" date="2023-12" db="EMBL/GenBank/DDBJ databases">
        <title>Novel isolates from deep terrestrial aquifers shed light on the physiology and ecology of the class Limnochordia.</title>
        <authorList>
            <person name="Karnachuk O.V."/>
            <person name="Lukina A.P."/>
            <person name="Avakyan M.R."/>
            <person name="Kadnikov V."/>
            <person name="Begmatov S."/>
            <person name="Beletsky A.V."/>
            <person name="Mardanov A.V."/>
            <person name="Ravin N.V."/>
        </authorList>
    </citation>
    <scope>NUCLEOTIDE SEQUENCE [LARGE SCALE GENOMIC DNA]</scope>
    <source>
        <strain evidence="6">LN</strain>
    </source>
</reference>
<protein>
    <submittedName>
        <fullName evidence="5">Glycerate kinase</fullName>
        <ecNumber evidence="5">2.7.1.31</ecNumber>
    </submittedName>
</protein>
<sequence length="374" mass="38045">MVAPDSFKGSASAREVAEAIAEGLRRALPSVEIETVPMADGGEGTVEALVEATGGRYVEVQVTGPLGEPVCARFGLLGDGETAVIEMAAASGLPLVPPHRRDPMVTTTYGTGELIRAALDRGARRIVIGIGGSATVDGGVGMAQALGARFLDAGGRDIGPGGGTLAHLDRIDLSGLDPRLRATEVLVACDVTNPLYGPDGAAPVFGPQKGATPEMVAVLDANLRHLADVIRRDLGLDVSTLPGGGAAGGLGAGLVAFCSARLRPGVELVIETVGLERRLQGADLAVTGEGALDRQTPYGKTPAGVGRLARRLGIPAVAIVGSIGEGVDREILDACGLSGVLSIVPRPMALEAAVRQAVPLLRQAAERLGWLLAL</sequence>
<dbReference type="PANTHER" id="PTHR21599:SF0">
    <property type="entry name" value="GLYCERATE KINASE"/>
    <property type="match status" value="1"/>
</dbReference>
<dbReference type="Gene3D" id="3.90.1510.10">
    <property type="entry name" value="Glycerate kinase, domain 2"/>
    <property type="match status" value="1"/>
</dbReference>
<evidence type="ECO:0000313" key="5">
    <source>
        <dbReference type="EMBL" id="WRP14444.1"/>
    </source>
</evidence>
<dbReference type="Pfam" id="PF02595">
    <property type="entry name" value="Gly_kinase"/>
    <property type="match status" value="1"/>
</dbReference>
<evidence type="ECO:0000313" key="6">
    <source>
        <dbReference type="Proteomes" id="UP001333102"/>
    </source>
</evidence>
<dbReference type="Gene3D" id="3.40.50.10350">
    <property type="entry name" value="Glycerate kinase, domain 1"/>
    <property type="match status" value="1"/>
</dbReference>
<dbReference type="PANTHER" id="PTHR21599">
    <property type="entry name" value="GLYCERATE KINASE"/>
    <property type="match status" value="1"/>
</dbReference>
<dbReference type="InterPro" id="IPR004381">
    <property type="entry name" value="Glycerate_kinase"/>
</dbReference>
<comment type="similarity">
    <text evidence="1 4">Belongs to the glycerate kinase type-1 family.</text>
</comment>
<keyword evidence="3 4" id="KW-0418">Kinase</keyword>
<dbReference type="InterPro" id="IPR018193">
    <property type="entry name" value="Glyc_kinase_flavodox-like_fold"/>
</dbReference>
<proteinExistence type="inferred from homology"/>
<dbReference type="InterPro" id="IPR036129">
    <property type="entry name" value="Glycerate_kinase_sf"/>
</dbReference>
<dbReference type="GO" id="GO:0008887">
    <property type="term" value="F:glycerate kinase activity"/>
    <property type="evidence" value="ECO:0007669"/>
    <property type="project" value="UniProtKB-EC"/>
</dbReference>
<dbReference type="SUPFAM" id="SSF110738">
    <property type="entry name" value="Glycerate kinase I"/>
    <property type="match status" value="1"/>
</dbReference>
<keyword evidence="2 4" id="KW-0808">Transferase</keyword>
<evidence type="ECO:0000256" key="1">
    <source>
        <dbReference type="ARBA" id="ARBA00006284"/>
    </source>
</evidence>
<dbReference type="Proteomes" id="UP001333102">
    <property type="component" value="Chromosome"/>
</dbReference>
<evidence type="ECO:0000256" key="2">
    <source>
        <dbReference type="ARBA" id="ARBA00022679"/>
    </source>
</evidence>
<evidence type="ECO:0000256" key="4">
    <source>
        <dbReference type="PIRNR" id="PIRNR006078"/>
    </source>
</evidence>
<name>A0ABZ1BP33_9FIRM</name>
<organism evidence="5 6">
    <name type="scientific">Geochorda subterranea</name>
    <dbReference type="NCBI Taxonomy" id="3109564"/>
    <lineage>
        <taxon>Bacteria</taxon>
        <taxon>Bacillati</taxon>
        <taxon>Bacillota</taxon>
        <taxon>Limnochordia</taxon>
        <taxon>Limnochordales</taxon>
        <taxon>Geochordaceae</taxon>
        <taxon>Geochorda</taxon>
    </lineage>
</organism>
<evidence type="ECO:0000256" key="3">
    <source>
        <dbReference type="ARBA" id="ARBA00022777"/>
    </source>
</evidence>
<keyword evidence="6" id="KW-1185">Reference proteome</keyword>